<gene>
    <name evidence="2" type="ORF">FC752_13885</name>
</gene>
<evidence type="ECO:0000256" key="1">
    <source>
        <dbReference type="SAM" id="SignalP"/>
    </source>
</evidence>
<organism evidence="2 3">
    <name type="scientific">Lysinibacillus varians</name>
    <dbReference type="NCBI Taxonomy" id="1145276"/>
    <lineage>
        <taxon>Bacteria</taxon>
        <taxon>Bacillati</taxon>
        <taxon>Bacillota</taxon>
        <taxon>Bacilli</taxon>
        <taxon>Bacillales</taxon>
        <taxon>Bacillaceae</taxon>
        <taxon>Lysinibacillus</taxon>
    </lineage>
</organism>
<comment type="caution">
    <text evidence="2">The sequence shown here is derived from an EMBL/GenBank/DDBJ whole genome shotgun (WGS) entry which is preliminary data.</text>
</comment>
<reference evidence="2 3" key="1">
    <citation type="submission" date="2019-04" db="EMBL/GenBank/DDBJ databases">
        <title>Lysinibacillus genome sequencing.</title>
        <authorList>
            <person name="Dunlap C."/>
        </authorList>
    </citation>
    <scope>NUCLEOTIDE SEQUENCE [LARGE SCALE GENOMIC DNA]</scope>
    <source>
        <strain evidence="2 3">NBRC 109424</strain>
    </source>
</reference>
<sequence>MKKRLATTVCALGLLLSAGIASAGTSPISYAKKLPPFSININLATGTKDTNSQSKVENSIVGSTYTANMWIVDSGGKKVSPTATRVGDNDTRTFTVDQSAVGNSVTLVAENSAFTHVNVDIAGRFYPDI</sequence>
<feature type="signal peptide" evidence="1">
    <location>
        <begin position="1"/>
        <end position="23"/>
    </location>
</feature>
<keyword evidence="3" id="KW-1185">Reference proteome</keyword>
<dbReference type="RefSeq" id="WP_025219999.1">
    <property type="nucleotide sequence ID" value="NZ_CP006837.1"/>
</dbReference>
<dbReference type="Proteomes" id="UP000308539">
    <property type="component" value="Unassembled WGS sequence"/>
</dbReference>
<keyword evidence="1" id="KW-0732">Signal</keyword>
<evidence type="ECO:0000313" key="2">
    <source>
        <dbReference type="EMBL" id="TKI61136.1"/>
    </source>
</evidence>
<accession>A0ABY2TA69</accession>
<dbReference type="EMBL" id="SZPV01000028">
    <property type="protein sequence ID" value="TKI61136.1"/>
    <property type="molecule type" value="Genomic_DNA"/>
</dbReference>
<evidence type="ECO:0000313" key="3">
    <source>
        <dbReference type="Proteomes" id="UP000308539"/>
    </source>
</evidence>
<feature type="chain" id="PRO_5046839372" evidence="1">
    <location>
        <begin position="24"/>
        <end position="129"/>
    </location>
</feature>
<protein>
    <submittedName>
        <fullName evidence="2">Uncharacterized protein</fullName>
    </submittedName>
</protein>
<proteinExistence type="predicted"/>
<name>A0ABY2TA69_9BACI</name>